<evidence type="ECO:0000313" key="2">
    <source>
        <dbReference type="EMBL" id="SDM25334.1"/>
    </source>
</evidence>
<dbReference type="AlphaFoldDB" id="A0A1G9RQA4"/>
<dbReference type="InterPro" id="IPR037407">
    <property type="entry name" value="MLP_fam"/>
</dbReference>
<dbReference type="PANTHER" id="PTHR38444:SF1">
    <property type="entry name" value="ENTEROBACTIN BIOSYNTHESIS PROTEIN YBDZ"/>
    <property type="match status" value="1"/>
</dbReference>
<dbReference type="InterPro" id="IPR038020">
    <property type="entry name" value="MbtH-like_sf"/>
</dbReference>
<dbReference type="STRING" id="146817.SAMN04488502_10364"/>
<dbReference type="RefSeq" id="WP_092071368.1">
    <property type="nucleotide sequence ID" value="NZ_FNHB01000003.1"/>
</dbReference>
<gene>
    <name evidence="2" type="ORF">SAMN04488502_10364</name>
</gene>
<dbReference type="SMART" id="SM00923">
    <property type="entry name" value="MbtH"/>
    <property type="match status" value="1"/>
</dbReference>
<dbReference type="OrthoDB" id="7584480at2"/>
<proteinExistence type="predicted"/>
<dbReference type="Pfam" id="PF03621">
    <property type="entry name" value="MbtH"/>
    <property type="match status" value="1"/>
</dbReference>
<evidence type="ECO:0000313" key="3">
    <source>
        <dbReference type="Proteomes" id="UP000214880"/>
    </source>
</evidence>
<feature type="domain" description="MbtH-like" evidence="1">
    <location>
        <begin position="3"/>
        <end position="53"/>
    </location>
</feature>
<reference evidence="2 3" key="1">
    <citation type="submission" date="2016-10" db="EMBL/GenBank/DDBJ databases">
        <authorList>
            <person name="de Groot N.N."/>
        </authorList>
    </citation>
    <scope>NUCLEOTIDE SEQUENCE [LARGE SCALE GENOMIC DNA]</scope>
    <source>
        <strain evidence="2 3">DSM 1736</strain>
    </source>
</reference>
<keyword evidence="3" id="KW-1185">Reference proteome</keyword>
<dbReference type="EMBL" id="FNHB01000003">
    <property type="protein sequence ID" value="SDM25334.1"/>
    <property type="molecule type" value="Genomic_DNA"/>
</dbReference>
<dbReference type="InterPro" id="IPR005153">
    <property type="entry name" value="MbtH-like_dom"/>
</dbReference>
<dbReference type="PANTHER" id="PTHR38444">
    <property type="entry name" value="ENTEROBACTIN BIOSYNTHESIS PROTEIN YBDZ"/>
    <property type="match status" value="1"/>
</dbReference>
<protein>
    <submittedName>
        <fullName evidence="2">MbtH protein</fullName>
    </submittedName>
</protein>
<dbReference type="GO" id="GO:0019290">
    <property type="term" value="P:siderophore biosynthetic process"/>
    <property type="evidence" value="ECO:0007669"/>
    <property type="project" value="TreeGrafter"/>
</dbReference>
<dbReference type="SUPFAM" id="SSF160582">
    <property type="entry name" value="MbtH-like"/>
    <property type="match status" value="1"/>
</dbReference>
<organism evidence="2 3">
    <name type="scientific">Dendrosporobacter quercicolus</name>
    <dbReference type="NCBI Taxonomy" id="146817"/>
    <lineage>
        <taxon>Bacteria</taxon>
        <taxon>Bacillati</taxon>
        <taxon>Bacillota</taxon>
        <taxon>Negativicutes</taxon>
        <taxon>Selenomonadales</taxon>
        <taxon>Sporomusaceae</taxon>
        <taxon>Dendrosporobacter</taxon>
    </lineage>
</organism>
<sequence length="78" mass="8808">MNNPFENEHVAYVVLMNDAGQYSLWPDFLDAPDGWAAVYEGESRQVCLDYINAQWVDMRPNHLKAGPGRKEQQNAGPA</sequence>
<accession>A0A1G9RQA4</accession>
<name>A0A1G9RQA4_9FIRM</name>
<dbReference type="Proteomes" id="UP000214880">
    <property type="component" value="Unassembled WGS sequence"/>
</dbReference>
<dbReference type="GO" id="GO:0005829">
    <property type="term" value="C:cytosol"/>
    <property type="evidence" value="ECO:0007669"/>
    <property type="project" value="TreeGrafter"/>
</dbReference>
<dbReference type="Gene3D" id="3.90.820.10">
    <property type="entry name" value="Structural Genomics, Unknown Function 30-nov-00 1gh9 Mol_id"/>
    <property type="match status" value="1"/>
</dbReference>
<evidence type="ECO:0000259" key="1">
    <source>
        <dbReference type="SMART" id="SM00923"/>
    </source>
</evidence>